<evidence type="ECO:0000313" key="3">
    <source>
        <dbReference type="Proteomes" id="UP000027850"/>
    </source>
</evidence>
<sequence length="332" mass="38293">MKVFAVVAVWGNTKVNHAGMFYLANKLQERFAGKFVIIPTPTKGSRFFFHLYKLYNSLLGIYLRFLVKRDDVVFLMEYLLPETEQSVIYKLLNKKCEVRAIAHLVPGKISSFYSDEKIIELTSKLSKLYVLGTSLKDYFCKKGIPETKVISTFHYVDNSYYKPLERESKRLTCICMGNMDRDYDSLNYFIEQNPDMDFIVCKGKTKKFIPLVEAPNLKIFGYVAEDELLSLMQTSDISLNLMKDTIGSNVITTSLACGLVVLASNVGSIRNYIEHNKEGFLFDNNEECNSYLNNLNKDRLLLKSLKKNAIKRANDFSLNKFCDWFNCEFYGK</sequence>
<dbReference type="EMBL" id="JNHK01000099">
    <property type="protein sequence ID" value="KDS34348.1"/>
    <property type="molecule type" value="Genomic_DNA"/>
</dbReference>
<dbReference type="Gene3D" id="3.40.50.2000">
    <property type="entry name" value="Glycogen Phosphorylase B"/>
    <property type="match status" value="1"/>
</dbReference>
<dbReference type="SUPFAM" id="SSF53756">
    <property type="entry name" value="UDP-Glycosyltransferase/glycogen phosphorylase"/>
    <property type="match status" value="1"/>
</dbReference>
<name>A0AB34L2Z2_PARDI</name>
<organism evidence="2 3">
    <name type="scientific">Parabacteroides distasonis str. 3776 D15 i</name>
    <dbReference type="NCBI Taxonomy" id="1339342"/>
    <lineage>
        <taxon>Bacteria</taxon>
        <taxon>Pseudomonadati</taxon>
        <taxon>Bacteroidota</taxon>
        <taxon>Bacteroidia</taxon>
        <taxon>Bacteroidales</taxon>
        <taxon>Tannerellaceae</taxon>
        <taxon>Parabacteroides</taxon>
    </lineage>
</organism>
<gene>
    <name evidence="2" type="ORF">M091_3176</name>
</gene>
<dbReference type="AlphaFoldDB" id="A0AB34L2Z2"/>
<reference evidence="2 3" key="1">
    <citation type="submission" date="2014-04" db="EMBL/GenBank/DDBJ databases">
        <authorList>
            <person name="Sears C."/>
            <person name="Carroll K."/>
            <person name="Sack B.R."/>
            <person name="Qadri F."/>
            <person name="Myers L.L."/>
            <person name="Chung G.-T."/>
            <person name="Escheverria P."/>
            <person name="Fraser C.M."/>
            <person name="Sadzewicz L."/>
            <person name="Shefchek K.A."/>
            <person name="Tallon L."/>
            <person name="Das S.P."/>
            <person name="Daugherty S."/>
            <person name="Mongodin E.F."/>
        </authorList>
    </citation>
    <scope>NUCLEOTIDE SEQUENCE [LARGE SCALE GENOMIC DNA]</scope>
    <source>
        <strain evidence="2 3">3776 D15 i</strain>
    </source>
</reference>
<dbReference type="Proteomes" id="UP000027850">
    <property type="component" value="Unassembled WGS sequence"/>
</dbReference>
<dbReference type="GO" id="GO:0016757">
    <property type="term" value="F:glycosyltransferase activity"/>
    <property type="evidence" value="ECO:0007669"/>
    <property type="project" value="InterPro"/>
</dbReference>
<dbReference type="Pfam" id="PF00534">
    <property type="entry name" value="Glycos_transf_1"/>
    <property type="match status" value="1"/>
</dbReference>
<dbReference type="InterPro" id="IPR001296">
    <property type="entry name" value="Glyco_trans_1"/>
</dbReference>
<feature type="domain" description="Glycosyl transferase family 1" evidence="1">
    <location>
        <begin position="216"/>
        <end position="312"/>
    </location>
</feature>
<accession>A0AB34L2Z2</accession>
<evidence type="ECO:0000313" key="2">
    <source>
        <dbReference type="EMBL" id="KDS34348.1"/>
    </source>
</evidence>
<proteinExistence type="predicted"/>
<keyword evidence="2" id="KW-0808">Transferase</keyword>
<comment type="caution">
    <text evidence="2">The sequence shown here is derived from an EMBL/GenBank/DDBJ whole genome shotgun (WGS) entry which is preliminary data.</text>
</comment>
<evidence type="ECO:0000259" key="1">
    <source>
        <dbReference type="Pfam" id="PF00534"/>
    </source>
</evidence>
<dbReference type="RefSeq" id="WP_036617535.1">
    <property type="nucleotide sequence ID" value="NZ_JNHK01000099.1"/>
</dbReference>
<protein>
    <submittedName>
        <fullName evidence="2">Glycosyl transferases group 1 family protein</fullName>
    </submittedName>
</protein>